<feature type="compositionally biased region" description="Basic and acidic residues" evidence="2">
    <location>
        <begin position="358"/>
        <end position="373"/>
    </location>
</feature>
<feature type="compositionally biased region" description="Basic and acidic residues" evidence="2">
    <location>
        <begin position="705"/>
        <end position="737"/>
    </location>
</feature>
<dbReference type="AlphaFoldDB" id="A0A1E3Q9R1"/>
<proteinExistence type="predicted"/>
<feature type="region of interest" description="Disordered" evidence="2">
    <location>
        <begin position="47"/>
        <end position="66"/>
    </location>
</feature>
<feature type="region of interest" description="Disordered" evidence="2">
    <location>
        <begin position="808"/>
        <end position="863"/>
    </location>
</feature>
<dbReference type="Pfam" id="PF11223">
    <property type="entry name" value="DUF3020"/>
    <property type="match status" value="1"/>
</dbReference>
<evidence type="ECO:0000259" key="3">
    <source>
        <dbReference type="Pfam" id="PF11223"/>
    </source>
</evidence>
<feature type="region of interest" description="Disordered" evidence="2">
    <location>
        <begin position="557"/>
        <end position="578"/>
    </location>
</feature>
<dbReference type="Proteomes" id="UP000094385">
    <property type="component" value="Unassembled WGS sequence"/>
</dbReference>
<reference evidence="4 5" key="1">
    <citation type="journal article" date="2016" name="Proc. Natl. Acad. Sci. U.S.A.">
        <title>Comparative genomics of biotechnologically important yeasts.</title>
        <authorList>
            <person name="Riley R."/>
            <person name="Haridas S."/>
            <person name="Wolfe K.H."/>
            <person name="Lopes M.R."/>
            <person name="Hittinger C.T."/>
            <person name="Goeker M."/>
            <person name="Salamov A.A."/>
            <person name="Wisecaver J.H."/>
            <person name="Long T.M."/>
            <person name="Calvey C.H."/>
            <person name="Aerts A.L."/>
            <person name="Barry K.W."/>
            <person name="Choi C."/>
            <person name="Clum A."/>
            <person name="Coughlan A.Y."/>
            <person name="Deshpande S."/>
            <person name="Douglass A.P."/>
            <person name="Hanson S.J."/>
            <person name="Klenk H.-P."/>
            <person name="LaButti K.M."/>
            <person name="Lapidus A."/>
            <person name="Lindquist E.A."/>
            <person name="Lipzen A.M."/>
            <person name="Meier-Kolthoff J.P."/>
            <person name="Ohm R.A."/>
            <person name="Otillar R.P."/>
            <person name="Pangilinan J.L."/>
            <person name="Peng Y."/>
            <person name="Rokas A."/>
            <person name="Rosa C.A."/>
            <person name="Scheuner C."/>
            <person name="Sibirny A.A."/>
            <person name="Slot J.C."/>
            <person name="Stielow J.B."/>
            <person name="Sun H."/>
            <person name="Kurtzman C.P."/>
            <person name="Blackwell M."/>
            <person name="Grigoriev I.V."/>
            <person name="Jeffries T.W."/>
        </authorList>
    </citation>
    <scope>NUCLEOTIDE SEQUENCE [LARGE SCALE GENOMIC DNA]</scope>
    <source>
        <strain evidence="4 5">NRRL Y-11557</strain>
    </source>
</reference>
<feature type="compositionally biased region" description="Basic residues" evidence="2">
    <location>
        <begin position="346"/>
        <end position="357"/>
    </location>
</feature>
<feature type="compositionally biased region" description="Acidic residues" evidence="2">
    <location>
        <begin position="318"/>
        <end position="332"/>
    </location>
</feature>
<keyword evidence="1" id="KW-0175">Coiled coil</keyword>
<dbReference type="InterPro" id="IPR021386">
    <property type="entry name" value="SPP41_DUF3020"/>
</dbReference>
<dbReference type="EMBL" id="KV454292">
    <property type="protein sequence ID" value="ODQ74411.1"/>
    <property type="molecule type" value="Genomic_DNA"/>
</dbReference>
<keyword evidence="5" id="KW-1185">Reference proteome</keyword>
<organism evidence="4 5">
    <name type="scientific">Lipomyces starkeyi NRRL Y-11557</name>
    <dbReference type="NCBI Taxonomy" id="675824"/>
    <lineage>
        <taxon>Eukaryota</taxon>
        <taxon>Fungi</taxon>
        <taxon>Dikarya</taxon>
        <taxon>Ascomycota</taxon>
        <taxon>Saccharomycotina</taxon>
        <taxon>Lipomycetes</taxon>
        <taxon>Lipomycetales</taxon>
        <taxon>Lipomycetaceae</taxon>
        <taxon>Lipomyces</taxon>
    </lineage>
</organism>
<evidence type="ECO:0000256" key="1">
    <source>
        <dbReference type="SAM" id="Coils"/>
    </source>
</evidence>
<feature type="region of interest" description="Disordered" evidence="2">
    <location>
        <begin position="686"/>
        <end position="767"/>
    </location>
</feature>
<feature type="compositionally biased region" description="Polar residues" evidence="2">
    <location>
        <begin position="849"/>
        <end position="863"/>
    </location>
</feature>
<evidence type="ECO:0000313" key="5">
    <source>
        <dbReference type="Proteomes" id="UP000094385"/>
    </source>
</evidence>
<dbReference type="STRING" id="675824.A0A1E3Q9R1"/>
<feature type="coiled-coil region" evidence="1">
    <location>
        <begin position="17"/>
        <end position="44"/>
    </location>
</feature>
<dbReference type="OrthoDB" id="5595797at2759"/>
<feature type="compositionally biased region" description="Polar residues" evidence="2">
    <location>
        <begin position="755"/>
        <end position="764"/>
    </location>
</feature>
<sequence length="863" mass="94406">MENDRESTTFQRTEQHIDDADVLHQQLQQLHQQLQEEVQQLRADGVGGSEHVGENAGLSPDVVGMLGKADSHLDSQAHQDPDQDQVQTAQHEDGEIELSEEMHMHVAQLALELQQQGLGNLSPDELQEHLMTQLASGQLTLPTDAAEEVPAVAEAEVVLEQVSENRHRSIQESSLATLPSSMPEPIPQSIPELLPESLHQRLRVPLSPVEHGALVQKETVVDPALEALSAVTEDTQSQREAQESLIEPENKDRQEAADESAEEGEATTTTLEHLNELIMGMDLSDPATAIAQLQNATNIDPATLLQAVTSALSSILAGDEEEEEEEEAEDEVERVGAQLGEDAAPRPRRKRIRKRLPPRNEEERQKLKTENRERKKRWRMRNDERNKDNDLRVRVNRRASRMFGVERSEKKTQWIEDEFARRRQRRLQRIQRSFGSAGGLGNLFGQGAVSDELQAALAEIMDREGDIEKFNNTLLQLARDPNLIKNLTVMLQQMGGIGNEEGDAISTEPDHYTETGAKKEMLPASAEGSVQVGREENIIDPVLLAAELNVDNADQAHHDEGQNLDRRTKPAEGGAEIHTKPLVQDEVTSDQGGEAAAKDMAENEVTIHDEQQNADIEAVVRALQPADMEAAAQAVASFGDLDLSGINIDENILLQAFSTIIASGILPETSTGGGEVANAEAPEECIHPTEPVQGPDSIPPGVTINRDEAGEHEDTTERDGTTRKRARDSEGLDEPKASRRRTSLSPASERALPDTPSSGQSSAVATRLSEPFLPSHFVPVPPPRPAYVVSASQAPVPSPIPLPYSRLSPATALRQEPASTDDNADRKKKVKAMGFPPMLKPFASPRTVKPSSPISGAQISAQE</sequence>
<feature type="region of interest" description="Disordered" evidence="2">
    <location>
        <begin position="315"/>
        <end position="381"/>
    </location>
</feature>
<feature type="compositionally biased region" description="Basic and acidic residues" evidence="2">
    <location>
        <begin position="236"/>
        <end position="256"/>
    </location>
</feature>
<gene>
    <name evidence="4" type="ORF">LIPSTDRAFT_2399</name>
</gene>
<evidence type="ECO:0000256" key="2">
    <source>
        <dbReference type="SAM" id="MobiDB-lite"/>
    </source>
</evidence>
<accession>A0A1E3Q9R1</accession>
<protein>
    <recommendedName>
        <fullName evidence="3">DUF3020 domain-containing protein</fullName>
    </recommendedName>
</protein>
<feature type="domain" description="DUF3020" evidence="3">
    <location>
        <begin position="371"/>
        <end position="419"/>
    </location>
</feature>
<name>A0A1E3Q9R1_LIPST</name>
<feature type="region of interest" description="Disordered" evidence="2">
    <location>
        <begin position="231"/>
        <end position="268"/>
    </location>
</feature>
<evidence type="ECO:0000313" key="4">
    <source>
        <dbReference type="EMBL" id="ODQ74411.1"/>
    </source>
</evidence>
<feature type="region of interest" description="Disordered" evidence="2">
    <location>
        <begin position="73"/>
        <end position="92"/>
    </location>
</feature>